<dbReference type="Proteomes" id="UP001604043">
    <property type="component" value="Unassembled WGS sequence"/>
</dbReference>
<dbReference type="InterPro" id="IPR016181">
    <property type="entry name" value="Acyl_CoA_acyltransferase"/>
</dbReference>
<feature type="region of interest" description="Disordered" evidence="1">
    <location>
        <begin position="1"/>
        <end position="23"/>
    </location>
</feature>
<evidence type="ECO:0000259" key="2">
    <source>
        <dbReference type="PROSITE" id="PS51729"/>
    </source>
</evidence>
<dbReference type="InterPro" id="IPR045057">
    <property type="entry name" value="Gcn5-rel_NAT"/>
</dbReference>
<evidence type="ECO:0000313" key="4">
    <source>
        <dbReference type="Proteomes" id="UP001604043"/>
    </source>
</evidence>
<organism evidence="3 4">
    <name type="scientific">Xanthobacter aminoxidans</name>
    <dbReference type="NCBI Taxonomy" id="186280"/>
    <lineage>
        <taxon>Bacteria</taxon>
        <taxon>Pseudomonadati</taxon>
        <taxon>Pseudomonadota</taxon>
        <taxon>Alphaproteobacteria</taxon>
        <taxon>Hyphomicrobiales</taxon>
        <taxon>Xanthobacteraceae</taxon>
        <taxon>Xanthobacter</taxon>
    </lineage>
</organism>
<dbReference type="RefSeq" id="WP_029555661.1">
    <property type="nucleotide sequence ID" value="NZ_JBAFUR010000006.1"/>
</dbReference>
<dbReference type="InterPro" id="IPR031165">
    <property type="entry name" value="GNAT_YJDJ"/>
</dbReference>
<keyword evidence="3" id="KW-0808">Transferase</keyword>
<dbReference type="GO" id="GO:0016746">
    <property type="term" value="F:acyltransferase activity"/>
    <property type="evidence" value="ECO:0007669"/>
    <property type="project" value="UniProtKB-KW"/>
</dbReference>
<gene>
    <name evidence="3" type="ORF">V5F30_19555</name>
</gene>
<dbReference type="PANTHER" id="PTHR31435">
    <property type="entry name" value="PROTEIN NATD1"/>
    <property type="match status" value="1"/>
</dbReference>
<dbReference type="SUPFAM" id="SSF55729">
    <property type="entry name" value="Acyl-CoA N-acyltransferases (Nat)"/>
    <property type="match status" value="1"/>
</dbReference>
<dbReference type="EC" id="2.3.1.-" evidence="3"/>
<dbReference type="PROSITE" id="PS51729">
    <property type="entry name" value="GNAT_YJDJ"/>
    <property type="match status" value="1"/>
</dbReference>
<feature type="compositionally biased region" description="Basic and acidic residues" evidence="1">
    <location>
        <begin position="1"/>
        <end position="17"/>
    </location>
</feature>
<feature type="domain" description="N-acetyltransferase" evidence="2">
    <location>
        <begin position="15"/>
        <end position="102"/>
    </location>
</feature>
<protein>
    <submittedName>
        <fullName evidence="3">GNAT family N-acetyltransferase</fullName>
        <ecNumber evidence="3">2.3.1.-</ecNumber>
    </submittedName>
</protein>
<dbReference type="CDD" id="cd04301">
    <property type="entry name" value="NAT_SF"/>
    <property type="match status" value="1"/>
</dbReference>
<dbReference type="Pfam" id="PF14542">
    <property type="entry name" value="Acetyltransf_CG"/>
    <property type="match status" value="1"/>
</dbReference>
<name>A0ABW6ZLA9_9HYPH</name>
<reference evidence="3 4" key="1">
    <citation type="submission" date="2024-02" db="EMBL/GenBank/DDBJ databases">
        <title>Expansion and revision of Xanthobacter and proposal of Roseixanthobacter gen. nov.</title>
        <authorList>
            <person name="Soltysiak M.P.M."/>
            <person name="Jalihal A."/>
            <person name="Ory A."/>
            <person name="Chrisophersen C."/>
            <person name="Lee A.D."/>
            <person name="Boulton J."/>
            <person name="Springer M."/>
        </authorList>
    </citation>
    <scope>NUCLEOTIDE SEQUENCE [LARGE SCALE GENOMIC DNA]</scope>
    <source>
        <strain evidence="3 4">CB5</strain>
    </source>
</reference>
<dbReference type="EMBL" id="JBAFUR010000006">
    <property type="protein sequence ID" value="MFG1254419.1"/>
    <property type="molecule type" value="Genomic_DNA"/>
</dbReference>
<sequence>MNDASQDARQEIQREEGPGGGRYVIRLGGGAEAELSYQRRGDGPFVVTHTGVPPAFEGRGIAARLVDALIADARAEGFKITPLCSYVATQFRRHPEWQDLRA</sequence>
<dbReference type="Gene3D" id="3.40.630.30">
    <property type="match status" value="1"/>
</dbReference>
<keyword evidence="3" id="KW-0012">Acyltransferase</keyword>
<keyword evidence="4" id="KW-1185">Reference proteome</keyword>
<evidence type="ECO:0000256" key="1">
    <source>
        <dbReference type="SAM" id="MobiDB-lite"/>
    </source>
</evidence>
<comment type="caution">
    <text evidence="3">The sequence shown here is derived from an EMBL/GenBank/DDBJ whole genome shotgun (WGS) entry which is preliminary data.</text>
</comment>
<evidence type="ECO:0000313" key="3">
    <source>
        <dbReference type="EMBL" id="MFG1254419.1"/>
    </source>
</evidence>
<proteinExistence type="predicted"/>
<dbReference type="PANTHER" id="PTHR31435:SF10">
    <property type="entry name" value="BSR4717 PROTEIN"/>
    <property type="match status" value="1"/>
</dbReference>
<accession>A0ABW6ZLA9</accession>